<comment type="caution">
    <text evidence="1">The sequence shown here is derived from an EMBL/GenBank/DDBJ whole genome shotgun (WGS) entry which is preliminary data.</text>
</comment>
<feature type="non-terminal residue" evidence="1">
    <location>
        <position position="71"/>
    </location>
</feature>
<accession>A0ABN7XF77</accession>
<evidence type="ECO:0000313" key="1">
    <source>
        <dbReference type="EMBL" id="CAG8853048.1"/>
    </source>
</evidence>
<gene>
    <name evidence="1" type="ORF">GMARGA_LOCUS41869</name>
</gene>
<reference evidence="1 2" key="1">
    <citation type="submission" date="2021-06" db="EMBL/GenBank/DDBJ databases">
        <authorList>
            <person name="Kallberg Y."/>
            <person name="Tangrot J."/>
            <person name="Rosling A."/>
        </authorList>
    </citation>
    <scope>NUCLEOTIDE SEQUENCE [LARGE SCALE GENOMIC DNA]</scope>
    <source>
        <strain evidence="1 2">120-4 pot B 10/14</strain>
    </source>
</reference>
<name>A0ABN7XF77_GIGMA</name>
<protein>
    <submittedName>
        <fullName evidence="1">21197_t:CDS:1</fullName>
    </submittedName>
</protein>
<keyword evidence="2" id="KW-1185">Reference proteome</keyword>
<sequence>MPIVSVYIKVENNIKVNWIGISVPKKLTVRQFYDELIVEKIVPKVQLNNKNCLQPVKVEFSSNTTGPFNVV</sequence>
<organism evidence="1 2">
    <name type="scientific">Gigaspora margarita</name>
    <dbReference type="NCBI Taxonomy" id="4874"/>
    <lineage>
        <taxon>Eukaryota</taxon>
        <taxon>Fungi</taxon>
        <taxon>Fungi incertae sedis</taxon>
        <taxon>Mucoromycota</taxon>
        <taxon>Glomeromycotina</taxon>
        <taxon>Glomeromycetes</taxon>
        <taxon>Diversisporales</taxon>
        <taxon>Gigasporaceae</taxon>
        <taxon>Gigaspora</taxon>
    </lineage>
</organism>
<proteinExistence type="predicted"/>
<dbReference type="EMBL" id="CAJVQB010119320">
    <property type="protein sequence ID" value="CAG8853048.1"/>
    <property type="molecule type" value="Genomic_DNA"/>
</dbReference>
<dbReference type="Proteomes" id="UP000789901">
    <property type="component" value="Unassembled WGS sequence"/>
</dbReference>
<evidence type="ECO:0000313" key="2">
    <source>
        <dbReference type="Proteomes" id="UP000789901"/>
    </source>
</evidence>